<accession>A0A812V6Q8</accession>
<dbReference type="AlphaFoldDB" id="A0A812V6Q8"/>
<name>A0A812V6Q8_9DINO</name>
<reference evidence="2" key="1">
    <citation type="submission" date="2021-02" db="EMBL/GenBank/DDBJ databases">
        <authorList>
            <person name="Dougan E. K."/>
            <person name="Rhodes N."/>
            <person name="Thang M."/>
            <person name="Chan C."/>
        </authorList>
    </citation>
    <scope>NUCLEOTIDE SEQUENCE</scope>
</reference>
<protein>
    <submittedName>
        <fullName evidence="2">Uncharacterized protein</fullName>
    </submittedName>
</protein>
<organism evidence="2 3">
    <name type="scientific">Symbiodinium necroappetens</name>
    <dbReference type="NCBI Taxonomy" id="1628268"/>
    <lineage>
        <taxon>Eukaryota</taxon>
        <taxon>Sar</taxon>
        <taxon>Alveolata</taxon>
        <taxon>Dinophyceae</taxon>
        <taxon>Suessiales</taxon>
        <taxon>Symbiodiniaceae</taxon>
        <taxon>Symbiodinium</taxon>
    </lineage>
</organism>
<proteinExistence type="predicted"/>
<feature type="region of interest" description="Disordered" evidence="1">
    <location>
        <begin position="112"/>
        <end position="157"/>
    </location>
</feature>
<evidence type="ECO:0000313" key="2">
    <source>
        <dbReference type="EMBL" id="CAE7610466.1"/>
    </source>
</evidence>
<gene>
    <name evidence="2" type="ORF">SNEC2469_LOCUS17370</name>
</gene>
<dbReference type="Proteomes" id="UP000601435">
    <property type="component" value="Unassembled WGS sequence"/>
</dbReference>
<evidence type="ECO:0000313" key="3">
    <source>
        <dbReference type="Proteomes" id="UP000601435"/>
    </source>
</evidence>
<comment type="caution">
    <text evidence="2">The sequence shown here is derived from an EMBL/GenBank/DDBJ whole genome shotgun (WGS) entry which is preliminary data.</text>
</comment>
<dbReference type="OrthoDB" id="489716at2759"/>
<feature type="non-terminal residue" evidence="2">
    <location>
        <position position="157"/>
    </location>
</feature>
<dbReference type="EMBL" id="CAJNJA010028720">
    <property type="protein sequence ID" value="CAE7610466.1"/>
    <property type="molecule type" value="Genomic_DNA"/>
</dbReference>
<sequence length="157" mass="18316">VIWSRLRYGRPRQKKSESRITKGMHRKKTKKDLSIKAWRDRSQNKILKEVHKKGPLKSVRQLHGQIRFARGSSAWTKDHETEAAFQERKMEKKLLDAALDEKLLPPERSKVAAAALQAHAKARDGKRREQEKEARKREDLDLRRPRKLTLGAALRGK</sequence>
<feature type="non-terminal residue" evidence="2">
    <location>
        <position position="1"/>
    </location>
</feature>
<feature type="compositionally biased region" description="Basic and acidic residues" evidence="1">
    <location>
        <begin position="121"/>
        <end position="143"/>
    </location>
</feature>
<evidence type="ECO:0000256" key="1">
    <source>
        <dbReference type="SAM" id="MobiDB-lite"/>
    </source>
</evidence>
<feature type="region of interest" description="Disordered" evidence="1">
    <location>
        <begin position="8"/>
        <end position="33"/>
    </location>
</feature>
<keyword evidence="3" id="KW-1185">Reference proteome</keyword>